<dbReference type="Proteomes" id="UP001183420">
    <property type="component" value="Unassembled WGS sequence"/>
</dbReference>
<dbReference type="RefSeq" id="WP_311605265.1">
    <property type="nucleotide sequence ID" value="NZ_JAVREM010000353.1"/>
</dbReference>
<name>A0ABU2M255_9ACTN</name>
<evidence type="ECO:0000256" key="1">
    <source>
        <dbReference type="ARBA" id="ARBA00022857"/>
    </source>
</evidence>
<feature type="non-terminal residue" evidence="2">
    <location>
        <position position="1"/>
    </location>
</feature>
<accession>A0ABU2M255</accession>
<comment type="caution">
    <text evidence="2">The sequence shown here is derived from an EMBL/GenBank/DDBJ whole genome shotgun (WGS) entry which is preliminary data.</text>
</comment>
<organism evidence="2 3">
    <name type="scientific">Streptomyces millisiae</name>
    <dbReference type="NCBI Taxonomy" id="3075542"/>
    <lineage>
        <taxon>Bacteria</taxon>
        <taxon>Bacillati</taxon>
        <taxon>Actinomycetota</taxon>
        <taxon>Actinomycetes</taxon>
        <taxon>Kitasatosporales</taxon>
        <taxon>Streptomycetaceae</taxon>
        <taxon>Streptomyces</taxon>
    </lineage>
</organism>
<dbReference type="Pfam" id="PF05893">
    <property type="entry name" value="LuxC"/>
    <property type="match status" value="1"/>
</dbReference>
<gene>
    <name evidence="2" type="ORF">RNC47_37060</name>
</gene>
<proteinExistence type="predicted"/>
<evidence type="ECO:0000313" key="2">
    <source>
        <dbReference type="EMBL" id="MDT0323919.1"/>
    </source>
</evidence>
<dbReference type="EMBL" id="JAVREM010000353">
    <property type="protein sequence ID" value="MDT0323919.1"/>
    <property type="molecule type" value="Genomic_DNA"/>
</dbReference>
<keyword evidence="1" id="KW-0521">NADP</keyword>
<dbReference type="InterPro" id="IPR008670">
    <property type="entry name" value="CoA_reduct_LuxC"/>
</dbReference>
<evidence type="ECO:0000313" key="3">
    <source>
        <dbReference type="Proteomes" id="UP001183420"/>
    </source>
</evidence>
<reference evidence="3" key="1">
    <citation type="submission" date="2023-07" db="EMBL/GenBank/DDBJ databases">
        <title>30 novel species of actinomycetes from the DSMZ collection.</title>
        <authorList>
            <person name="Nouioui I."/>
        </authorList>
    </citation>
    <scope>NUCLEOTIDE SEQUENCE [LARGE SCALE GENOMIC DNA]</scope>
    <source>
        <strain evidence="3">DSM 44918</strain>
    </source>
</reference>
<sequence length="144" mass="15416">GVDFATPAIELDALVTPRSELPPLLNVPLAEIIDFLVETGERLRLDGNPHMQRCLDLVAETNPLPRRVVENLYRAAPALLNRDSLWAQVESNFADPAVLDGWVSRTDAAGNTGAVRAFPPRVVHMLAGNAPSGCVASIAQSALV</sequence>
<protein>
    <submittedName>
        <fullName evidence="2">Acyl-CoA reductase</fullName>
    </submittedName>
</protein>
<feature type="non-terminal residue" evidence="2">
    <location>
        <position position="144"/>
    </location>
</feature>
<keyword evidence="3" id="KW-1185">Reference proteome</keyword>